<dbReference type="Proteomes" id="UP001066276">
    <property type="component" value="Chromosome 3_2"/>
</dbReference>
<name>A0AAV7TKC6_PLEWA</name>
<dbReference type="AlphaFoldDB" id="A0AAV7TKC6"/>
<sequence length="167" mass="19486">MHKDDRSGILEKEQREEKAKTERGSDADPNPIVIGTSGIPEEPQERRRNSERKRERNLPWLVGNRRFSPNKRMPRSRQIKRNMARTRKQQPKQPSCSHVPCAGHRCLTQRHSNSTLRANIPSRRCLLSWLMCSREAMLDDLDTFLTEMENEKTNDDDLESEQPGLIL</sequence>
<evidence type="ECO:0000313" key="3">
    <source>
        <dbReference type="Proteomes" id="UP001066276"/>
    </source>
</evidence>
<proteinExistence type="predicted"/>
<feature type="compositionally biased region" description="Basic and acidic residues" evidence="1">
    <location>
        <begin position="43"/>
        <end position="57"/>
    </location>
</feature>
<feature type="compositionally biased region" description="Basic residues" evidence="1">
    <location>
        <begin position="68"/>
        <end position="90"/>
    </location>
</feature>
<reference evidence="2" key="1">
    <citation type="journal article" date="2022" name="bioRxiv">
        <title>Sequencing and chromosome-scale assembly of the giantPleurodeles waltlgenome.</title>
        <authorList>
            <person name="Brown T."/>
            <person name="Elewa A."/>
            <person name="Iarovenko S."/>
            <person name="Subramanian E."/>
            <person name="Araus A.J."/>
            <person name="Petzold A."/>
            <person name="Susuki M."/>
            <person name="Suzuki K.-i.T."/>
            <person name="Hayashi T."/>
            <person name="Toyoda A."/>
            <person name="Oliveira C."/>
            <person name="Osipova E."/>
            <person name="Leigh N.D."/>
            <person name="Simon A."/>
            <person name="Yun M.H."/>
        </authorList>
    </citation>
    <scope>NUCLEOTIDE SEQUENCE</scope>
    <source>
        <strain evidence="2">20211129_DDA</strain>
        <tissue evidence="2">Liver</tissue>
    </source>
</reference>
<organism evidence="2 3">
    <name type="scientific">Pleurodeles waltl</name>
    <name type="common">Iberian ribbed newt</name>
    <dbReference type="NCBI Taxonomy" id="8319"/>
    <lineage>
        <taxon>Eukaryota</taxon>
        <taxon>Metazoa</taxon>
        <taxon>Chordata</taxon>
        <taxon>Craniata</taxon>
        <taxon>Vertebrata</taxon>
        <taxon>Euteleostomi</taxon>
        <taxon>Amphibia</taxon>
        <taxon>Batrachia</taxon>
        <taxon>Caudata</taxon>
        <taxon>Salamandroidea</taxon>
        <taxon>Salamandridae</taxon>
        <taxon>Pleurodelinae</taxon>
        <taxon>Pleurodeles</taxon>
    </lineage>
</organism>
<comment type="caution">
    <text evidence="2">The sequence shown here is derived from an EMBL/GenBank/DDBJ whole genome shotgun (WGS) entry which is preliminary data.</text>
</comment>
<evidence type="ECO:0000256" key="1">
    <source>
        <dbReference type="SAM" id="MobiDB-lite"/>
    </source>
</evidence>
<dbReference type="EMBL" id="JANPWB010000006">
    <property type="protein sequence ID" value="KAJ1176878.1"/>
    <property type="molecule type" value="Genomic_DNA"/>
</dbReference>
<evidence type="ECO:0000313" key="2">
    <source>
        <dbReference type="EMBL" id="KAJ1176878.1"/>
    </source>
</evidence>
<feature type="region of interest" description="Disordered" evidence="1">
    <location>
        <begin position="1"/>
        <end position="98"/>
    </location>
</feature>
<gene>
    <name evidence="2" type="ORF">NDU88_002145</name>
</gene>
<keyword evidence="3" id="KW-1185">Reference proteome</keyword>
<accession>A0AAV7TKC6</accession>
<feature type="compositionally biased region" description="Basic and acidic residues" evidence="1">
    <location>
        <begin position="1"/>
        <end position="26"/>
    </location>
</feature>
<protein>
    <submittedName>
        <fullName evidence="2">Uncharacterized protein</fullName>
    </submittedName>
</protein>